<keyword evidence="2" id="KW-0001">2Fe-2S</keyword>
<gene>
    <name evidence="11" type="ORF">MYCIT1_LOCUS29707</name>
</gene>
<dbReference type="GO" id="GO:0006120">
    <property type="term" value="P:mitochondrial electron transport, NADH to ubiquinone"/>
    <property type="evidence" value="ECO:0007669"/>
    <property type="project" value="UniProtKB-ARBA"/>
</dbReference>
<feature type="region of interest" description="Disordered" evidence="9">
    <location>
        <begin position="1168"/>
        <end position="1209"/>
    </location>
</feature>
<dbReference type="Pfam" id="PF01257">
    <property type="entry name" value="2Fe-2S_thioredx"/>
    <property type="match status" value="1"/>
</dbReference>
<keyword evidence="12" id="KW-1185">Reference proteome</keyword>
<dbReference type="GO" id="GO:0051537">
    <property type="term" value="F:2 iron, 2 sulfur cluster binding"/>
    <property type="evidence" value="ECO:0007669"/>
    <property type="project" value="UniProtKB-KW"/>
</dbReference>
<keyword evidence="6" id="KW-0411">Iron-sulfur</keyword>
<dbReference type="AlphaFoldDB" id="A0AAD2HQ48"/>
<keyword evidence="5" id="KW-0408">Iron</keyword>
<reference evidence="11" key="1">
    <citation type="submission" date="2023-11" db="EMBL/GenBank/DDBJ databases">
        <authorList>
            <person name="De Vega J J."/>
            <person name="De Vega J J."/>
        </authorList>
    </citation>
    <scope>NUCLEOTIDE SEQUENCE</scope>
</reference>
<keyword evidence="7" id="KW-0520">NAD</keyword>
<dbReference type="CDD" id="cd03064">
    <property type="entry name" value="TRX_Fd_NuoE"/>
    <property type="match status" value="1"/>
</dbReference>
<dbReference type="FunFam" id="1.10.10.1590:FF:000001">
    <property type="entry name" value="NADH-quinone oxidoreductase subunit E"/>
    <property type="match status" value="1"/>
</dbReference>
<evidence type="ECO:0000256" key="8">
    <source>
        <dbReference type="ARBA" id="ARBA00034078"/>
    </source>
</evidence>
<dbReference type="GO" id="GO:0016491">
    <property type="term" value="F:oxidoreductase activity"/>
    <property type="evidence" value="ECO:0007669"/>
    <property type="project" value="InterPro"/>
</dbReference>
<dbReference type="GO" id="GO:0098796">
    <property type="term" value="C:membrane protein complex"/>
    <property type="evidence" value="ECO:0007669"/>
    <property type="project" value="UniProtKB-ARBA"/>
</dbReference>
<feature type="domain" description="Telomere length regulation protein conserved" evidence="10">
    <location>
        <begin position="562"/>
        <end position="677"/>
    </location>
</feature>
<comment type="cofactor">
    <cofactor evidence="8">
        <name>[2Fe-2S] cluster</name>
        <dbReference type="ChEBI" id="CHEBI:190135"/>
    </cofactor>
</comment>
<evidence type="ECO:0000256" key="5">
    <source>
        <dbReference type="ARBA" id="ARBA00023004"/>
    </source>
</evidence>
<dbReference type="EMBL" id="CAVNYO010000436">
    <property type="protein sequence ID" value="CAK5279600.1"/>
    <property type="molecule type" value="Genomic_DNA"/>
</dbReference>
<evidence type="ECO:0000256" key="1">
    <source>
        <dbReference type="ARBA" id="ARBA00010643"/>
    </source>
</evidence>
<name>A0AAD2HQ48_9AGAR</name>
<dbReference type="GO" id="GO:0046872">
    <property type="term" value="F:metal ion binding"/>
    <property type="evidence" value="ECO:0007669"/>
    <property type="project" value="UniProtKB-KW"/>
</dbReference>
<organism evidence="11 12">
    <name type="scientific">Mycena citricolor</name>
    <dbReference type="NCBI Taxonomy" id="2018698"/>
    <lineage>
        <taxon>Eukaryota</taxon>
        <taxon>Fungi</taxon>
        <taxon>Dikarya</taxon>
        <taxon>Basidiomycota</taxon>
        <taxon>Agaricomycotina</taxon>
        <taxon>Agaricomycetes</taxon>
        <taxon>Agaricomycetidae</taxon>
        <taxon>Agaricales</taxon>
        <taxon>Marasmiineae</taxon>
        <taxon>Mycenaceae</taxon>
        <taxon>Mycena</taxon>
    </lineage>
</organism>
<evidence type="ECO:0000313" key="12">
    <source>
        <dbReference type="Proteomes" id="UP001295794"/>
    </source>
</evidence>
<evidence type="ECO:0000313" key="11">
    <source>
        <dbReference type="EMBL" id="CAK5279600.1"/>
    </source>
</evidence>
<dbReference type="InterPro" id="IPR036249">
    <property type="entry name" value="Thioredoxin-like_sf"/>
</dbReference>
<keyword evidence="4" id="KW-1278">Translocase</keyword>
<keyword evidence="3" id="KW-0479">Metal-binding</keyword>
<comment type="similarity">
    <text evidence="1">Belongs to the complex I 24 kDa subunit family.</text>
</comment>
<evidence type="ECO:0000256" key="6">
    <source>
        <dbReference type="ARBA" id="ARBA00023014"/>
    </source>
</evidence>
<dbReference type="Gene3D" id="1.25.40.720">
    <property type="entry name" value="Telomere length regulation protein 2, C-terminal domain"/>
    <property type="match status" value="2"/>
</dbReference>
<feature type="compositionally biased region" description="Basic and acidic residues" evidence="9">
    <location>
        <begin position="992"/>
        <end position="1001"/>
    </location>
</feature>
<dbReference type="Pfam" id="PF10193">
    <property type="entry name" value="Telomere_reg-2"/>
    <property type="match status" value="1"/>
</dbReference>
<dbReference type="SUPFAM" id="SSF52833">
    <property type="entry name" value="Thioredoxin-like"/>
    <property type="match status" value="1"/>
</dbReference>
<proteinExistence type="inferred from homology"/>
<dbReference type="GO" id="GO:0008137">
    <property type="term" value="F:NADH dehydrogenase (ubiquinone) activity"/>
    <property type="evidence" value="ECO:0007669"/>
    <property type="project" value="UniProtKB-ARBA"/>
</dbReference>
<evidence type="ECO:0000256" key="9">
    <source>
        <dbReference type="SAM" id="MobiDB-lite"/>
    </source>
</evidence>
<dbReference type="PANTHER" id="PTHR10371">
    <property type="entry name" value="NADH DEHYDROGENASE UBIQUINONE FLAVOPROTEIN 2, MITOCHONDRIAL"/>
    <property type="match status" value="1"/>
</dbReference>
<dbReference type="InterPro" id="IPR041921">
    <property type="entry name" value="NuoE_N"/>
</dbReference>
<dbReference type="Gene3D" id="3.40.30.10">
    <property type="entry name" value="Glutaredoxin"/>
    <property type="match status" value="1"/>
</dbReference>
<protein>
    <recommendedName>
        <fullName evidence="10">Telomere length regulation protein conserved domain-containing protein</fullName>
    </recommendedName>
</protein>
<evidence type="ECO:0000256" key="2">
    <source>
        <dbReference type="ARBA" id="ARBA00022714"/>
    </source>
</evidence>
<dbReference type="Gene3D" id="1.10.10.1590">
    <property type="entry name" value="NADH-quinone oxidoreductase subunit E"/>
    <property type="match status" value="1"/>
</dbReference>
<dbReference type="FunFam" id="3.40.30.10:FF:000022">
    <property type="entry name" value="NADH dehydrogenase flavoprotein 2, mitochondrial"/>
    <property type="match status" value="1"/>
</dbReference>
<dbReference type="PANTHER" id="PTHR10371:SF3">
    <property type="entry name" value="NADH DEHYDROGENASE [UBIQUINONE] FLAVOPROTEIN 2, MITOCHONDRIAL"/>
    <property type="match status" value="1"/>
</dbReference>
<comment type="caution">
    <text evidence="11">The sequence shown here is derived from an EMBL/GenBank/DDBJ whole genome shotgun (WGS) entry which is preliminary data.</text>
</comment>
<dbReference type="InterPro" id="IPR042128">
    <property type="entry name" value="NuoE_dom"/>
</dbReference>
<dbReference type="NCBIfam" id="TIGR01958">
    <property type="entry name" value="nuoE_fam"/>
    <property type="match status" value="1"/>
</dbReference>
<evidence type="ECO:0000256" key="7">
    <source>
        <dbReference type="ARBA" id="ARBA00023027"/>
    </source>
</evidence>
<dbReference type="InterPro" id="IPR038528">
    <property type="entry name" value="TEL2_C_sf"/>
</dbReference>
<feature type="compositionally biased region" description="Low complexity" evidence="9">
    <location>
        <begin position="524"/>
        <end position="541"/>
    </location>
</feature>
<evidence type="ECO:0000256" key="3">
    <source>
        <dbReference type="ARBA" id="ARBA00022723"/>
    </source>
</evidence>
<feature type="region of interest" description="Disordered" evidence="9">
    <location>
        <begin position="981"/>
        <end position="1006"/>
    </location>
</feature>
<feature type="compositionally biased region" description="Polar residues" evidence="9">
    <location>
        <begin position="1179"/>
        <end position="1194"/>
    </location>
</feature>
<evidence type="ECO:0000256" key="4">
    <source>
        <dbReference type="ARBA" id="ARBA00022967"/>
    </source>
</evidence>
<feature type="region of interest" description="Disordered" evidence="9">
    <location>
        <begin position="509"/>
        <end position="546"/>
    </location>
</feature>
<dbReference type="GO" id="GO:0005743">
    <property type="term" value="C:mitochondrial inner membrane"/>
    <property type="evidence" value="ECO:0007669"/>
    <property type="project" value="UniProtKB-ARBA"/>
</dbReference>
<accession>A0AAD2HQ48</accession>
<dbReference type="Proteomes" id="UP001295794">
    <property type="component" value="Unassembled WGS sequence"/>
</dbReference>
<dbReference type="PROSITE" id="PS01099">
    <property type="entry name" value="COMPLEX1_24K"/>
    <property type="match status" value="1"/>
</dbReference>
<dbReference type="InterPro" id="IPR019337">
    <property type="entry name" value="Telomere_length_regulation_dom"/>
</dbReference>
<dbReference type="GO" id="GO:1902494">
    <property type="term" value="C:catalytic complex"/>
    <property type="evidence" value="ECO:0007669"/>
    <property type="project" value="UniProtKB-ARBA"/>
</dbReference>
<evidence type="ECO:0000259" key="10">
    <source>
        <dbReference type="Pfam" id="PF10193"/>
    </source>
</evidence>
<sequence length="1209" mass="132751">MASTEVEEILNRLRSPLPDLKTVLALLCAPLDSIGLLPPAFRRYNVDPLPAGAISIARHIPAFQREILKHIGPTWQSSLVEENAGPIIDQFFCPDSFSFASSATGDVTVLAYSTILSLPLAEYSIGLLSRLSERYPVDRLHSAVFSHSRAEDKVKRAARWEDCVRSIVSVPVRVANALEGKDIPPQLEHGVYFNQLCERCEIAIAAMSSDTREDESGGLTFLLAKLINLGCFPSSPPSSRSQPSFFQATLPLIRERLAVENLRYSGAWRKIFRGFASTLALQSVFVSLLSALPADGRLDGSPQVRSSIKREGLFLNSFLGSLDVEEDWQLWEALSAVVLTREWNEAHARIFVCWISGPRCNAGALETLLDRILDLGSNPEHIKHSLLNRHRYVTAIFLLTLSYLPPSSSKLQSLALSPALISSIGQYISHLDDSVRRCGMLAAEFVAQRSGKTLDFKDWDGDSDGKVWARSLRALLAIKDVDAEVLEEPPSLPIPEAVADDLPPLGHHRENPIEVGYDSDDDSLSGYISESSSRSVSPTRSELAEIEQDPTLSVGRKKVPRPVYLAQLGALIRPPGSVQVDESKQADELEVGLSCAEELIRKKTGYEENAVNLVYGLVGLQDNYELEGFSEKRQGALNALVACIPRVAATCIIEEFFKNQYSIDQRYVMLNALALGARELASLSIPSSAVPRHRIAFPSKTLPSLLHQKYVENGNQLLPRLVEDISQEALDRDARDNVDKVPQLVRERRLRVQKQPLVKEVEPDRPLQKTSFTQVAAECFIAPLINRFWQRYQSTGTGLILNPMVLSHLLITLAVLVHASKNAPEWLAVIAPEALELAVTLGTRPMSLGDDDNDGNSGGKEAAVVSSALELSLIVLDGCLEVDDGRSLGLDNTTLLLATGEWASSVFSSIERGAKLPGEGGIQEIKLKRAAAGVLLKCRKPSSNPDKHVCETTPSAAPGARASHALPVLHGFEKIRVPFHRPSSPLAPSSRDLTHSQHRDTPYNNPQIEFKFNEENLKKAKVIISRYPPQYKKAAVIPLLDLGQRQNKGWTSISVMNYVAKTLEMPPMRVYEVATFYTMFNREPIGTHFVQVCTTTPCMLMGSTEILNTTCAHLGGIKPGETTKDGKFTVIEVECQGACSNAPMLVVGDDFYEDLTPETTKKILDAFAKGEKPKPGPQSGRQTSENSAGLTALTSKPYGPGEHCQPEFR</sequence>
<dbReference type="InterPro" id="IPR002023">
    <property type="entry name" value="NuoE-like"/>
</dbReference>